<organism evidence="1 2">
    <name type="scientific">Daphnia magna</name>
    <dbReference type="NCBI Taxonomy" id="35525"/>
    <lineage>
        <taxon>Eukaryota</taxon>
        <taxon>Metazoa</taxon>
        <taxon>Ecdysozoa</taxon>
        <taxon>Arthropoda</taxon>
        <taxon>Crustacea</taxon>
        <taxon>Branchiopoda</taxon>
        <taxon>Diplostraca</taxon>
        <taxon>Cladocera</taxon>
        <taxon>Anomopoda</taxon>
        <taxon>Daphniidae</taxon>
        <taxon>Daphnia</taxon>
    </lineage>
</organism>
<comment type="caution">
    <text evidence="1">The sequence shown here is derived from an EMBL/GenBank/DDBJ whole genome shotgun (WGS) entry which is preliminary data.</text>
</comment>
<dbReference type="EMBL" id="JAOYFB010000002">
    <property type="protein sequence ID" value="KAK4006569.1"/>
    <property type="molecule type" value="Genomic_DNA"/>
</dbReference>
<accession>A0ABQ9Z115</accession>
<protein>
    <submittedName>
        <fullName evidence="1">Uncharacterized protein</fullName>
    </submittedName>
</protein>
<gene>
    <name evidence="1" type="ORF">OUZ56_011723</name>
</gene>
<evidence type="ECO:0000313" key="2">
    <source>
        <dbReference type="Proteomes" id="UP001234178"/>
    </source>
</evidence>
<name>A0ABQ9Z115_9CRUS</name>
<proteinExistence type="predicted"/>
<dbReference type="Proteomes" id="UP001234178">
    <property type="component" value="Unassembled WGS sequence"/>
</dbReference>
<sequence length="67" mass="7679">MFETDEKGRRLYILFSSVTGPSIDHIVSFVHQSSIPLQAVDCGSSIVNSVFVRHIFNRRYLYRAVDC</sequence>
<reference evidence="1 2" key="1">
    <citation type="journal article" date="2023" name="Nucleic Acids Res.">
        <title>The hologenome of Daphnia magna reveals possible DNA methylation and microbiome-mediated evolution of the host genome.</title>
        <authorList>
            <person name="Chaturvedi A."/>
            <person name="Li X."/>
            <person name="Dhandapani V."/>
            <person name="Marshall H."/>
            <person name="Kissane S."/>
            <person name="Cuenca-Cambronero M."/>
            <person name="Asole G."/>
            <person name="Calvet F."/>
            <person name="Ruiz-Romero M."/>
            <person name="Marangio P."/>
            <person name="Guigo R."/>
            <person name="Rago D."/>
            <person name="Mirbahai L."/>
            <person name="Eastwood N."/>
            <person name="Colbourne J.K."/>
            <person name="Zhou J."/>
            <person name="Mallon E."/>
            <person name="Orsini L."/>
        </authorList>
    </citation>
    <scope>NUCLEOTIDE SEQUENCE [LARGE SCALE GENOMIC DNA]</scope>
    <source>
        <strain evidence="1">LRV0_1</strain>
    </source>
</reference>
<evidence type="ECO:0000313" key="1">
    <source>
        <dbReference type="EMBL" id="KAK4006569.1"/>
    </source>
</evidence>
<keyword evidence="2" id="KW-1185">Reference proteome</keyword>